<accession>A0ABV7AHB7</accession>
<proteinExistence type="predicted"/>
<dbReference type="EMBL" id="JBHRSK010000007">
    <property type="protein sequence ID" value="MFC2968746.1"/>
    <property type="molecule type" value="Genomic_DNA"/>
</dbReference>
<gene>
    <name evidence="1" type="ORF">ACFOES_11630</name>
</gene>
<dbReference type="RefSeq" id="WP_377833440.1">
    <property type="nucleotide sequence ID" value="NZ_JBHRSK010000007.1"/>
</dbReference>
<dbReference type="PROSITE" id="PS51257">
    <property type="entry name" value="PROKAR_LIPOPROTEIN"/>
    <property type="match status" value="1"/>
</dbReference>
<protein>
    <recommendedName>
        <fullName evidence="3">Lipoprotein</fullName>
    </recommendedName>
</protein>
<evidence type="ECO:0000313" key="1">
    <source>
        <dbReference type="EMBL" id="MFC2968746.1"/>
    </source>
</evidence>
<evidence type="ECO:0000313" key="2">
    <source>
        <dbReference type="Proteomes" id="UP001595443"/>
    </source>
</evidence>
<dbReference type="Proteomes" id="UP001595443">
    <property type="component" value="Unassembled WGS sequence"/>
</dbReference>
<comment type="caution">
    <text evidence="1">The sequence shown here is derived from an EMBL/GenBank/DDBJ whole genome shotgun (WGS) entry which is preliminary data.</text>
</comment>
<organism evidence="1 2">
    <name type="scientific">Acidimangrovimonas pyrenivorans</name>
    <dbReference type="NCBI Taxonomy" id="2030798"/>
    <lineage>
        <taxon>Bacteria</taxon>
        <taxon>Pseudomonadati</taxon>
        <taxon>Pseudomonadota</taxon>
        <taxon>Alphaproteobacteria</taxon>
        <taxon>Rhodobacterales</taxon>
        <taxon>Paracoccaceae</taxon>
        <taxon>Acidimangrovimonas</taxon>
    </lineage>
</organism>
<name>A0ABV7AHB7_9RHOB</name>
<keyword evidence="2" id="KW-1185">Reference proteome</keyword>
<sequence length="82" mass="8612">MGRMGRAFGIVVVSGMMAGCAPGPAPLPYISPRARAALPPGTDLHDVKRRADGCYFIQTKDDLSGYLTPVTDTAGKLICDDS</sequence>
<evidence type="ECO:0008006" key="3">
    <source>
        <dbReference type="Google" id="ProtNLM"/>
    </source>
</evidence>
<reference evidence="2" key="1">
    <citation type="journal article" date="2019" name="Int. J. Syst. Evol. Microbiol.">
        <title>The Global Catalogue of Microorganisms (GCM) 10K type strain sequencing project: providing services to taxonomists for standard genome sequencing and annotation.</title>
        <authorList>
            <consortium name="The Broad Institute Genomics Platform"/>
            <consortium name="The Broad Institute Genome Sequencing Center for Infectious Disease"/>
            <person name="Wu L."/>
            <person name="Ma J."/>
        </authorList>
    </citation>
    <scope>NUCLEOTIDE SEQUENCE [LARGE SCALE GENOMIC DNA]</scope>
    <source>
        <strain evidence="2">KCTC 62192</strain>
    </source>
</reference>